<proteinExistence type="predicted"/>
<name>A0A1I0D046_9ACTN</name>
<dbReference type="EMBL" id="FOHX01000002">
    <property type="protein sequence ID" value="SET25508.1"/>
    <property type="molecule type" value="Genomic_DNA"/>
</dbReference>
<gene>
    <name evidence="1" type="ORF">SAMN05421811_102525</name>
</gene>
<sequence length="328" mass="35399">MRIEVSSQDLMASRFAISPLIETMHAQWLLAGRVGAGPHARWVERWRGTYARLAARHPALRAAAAVSGNIGAANVDFIAPPPTAVDVAFADEVATVRATPVARAHAEIERVLAQRPPVTGWERGLLLGPEVVELFAAAYEALWTDILVHDWARLHAILQRDVAYRAGRLAAYGWAAALDDLSPRVRWRRSGPTGGHIEVRMLSGREERHRLGGRGLLFLPSAFMTTIATYLDEPWPYALLYPARGLGAAPPRPDADLSLLIGRSRARILAELAEPATTTQLAALLGQSPGTTGEHIAALRRTGLIAGARVGRGVLYTRTPLGDALISG</sequence>
<dbReference type="OrthoDB" id="3460651at2"/>
<evidence type="ECO:0000313" key="1">
    <source>
        <dbReference type="EMBL" id="SET25508.1"/>
    </source>
</evidence>
<dbReference type="CDD" id="cd00090">
    <property type="entry name" value="HTH_ARSR"/>
    <property type="match status" value="1"/>
</dbReference>
<dbReference type="AlphaFoldDB" id="A0A1I0D046"/>
<dbReference type="SUPFAM" id="SSF46785">
    <property type="entry name" value="Winged helix' DNA-binding domain"/>
    <property type="match status" value="1"/>
</dbReference>
<organism evidence="1 2">
    <name type="scientific">Nonomuraea wenchangensis</name>
    <dbReference type="NCBI Taxonomy" id="568860"/>
    <lineage>
        <taxon>Bacteria</taxon>
        <taxon>Bacillati</taxon>
        <taxon>Actinomycetota</taxon>
        <taxon>Actinomycetes</taxon>
        <taxon>Streptosporangiales</taxon>
        <taxon>Streptosporangiaceae</taxon>
        <taxon>Nonomuraea</taxon>
    </lineage>
</organism>
<dbReference type="Gene3D" id="1.10.10.10">
    <property type="entry name" value="Winged helix-like DNA-binding domain superfamily/Winged helix DNA-binding domain"/>
    <property type="match status" value="1"/>
</dbReference>
<dbReference type="Pfam" id="PF12840">
    <property type="entry name" value="HTH_20"/>
    <property type="match status" value="1"/>
</dbReference>
<dbReference type="STRING" id="568860.SAMN05421811_102525"/>
<accession>A0A1I0D046</accession>
<dbReference type="Proteomes" id="UP000199361">
    <property type="component" value="Unassembled WGS sequence"/>
</dbReference>
<dbReference type="PANTHER" id="PTHR43132">
    <property type="entry name" value="ARSENICAL RESISTANCE OPERON REPRESSOR ARSR-RELATED"/>
    <property type="match status" value="1"/>
</dbReference>
<reference evidence="1 2" key="1">
    <citation type="submission" date="2016-10" db="EMBL/GenBank/DDBJ databases">
        <authorList>
            <person name="de Groot N.N."/>
        </authorList>
    </citation>
    <scope>NUCLEOTIDE SEQUENCE [LARGE SCALE GENOMIC DNA]</scope>
    <source>
        <strain evidence="1 2">CGMCC 4.5598</strain>
    </source>
</reference>
<keyword evidence="2" id="KW-1185">Reference proteome</keyword>
<evidence type="ECO:0000313" key="2">
    <source>
        <dbReference type="Proteomes" id="UP000199361"/>
    </source>
</evidence>
<dbReference type="PANTHER" id="PTHR43132:SF6">
    <property type="entry name" value="HTH-TYPE TRANSCRIPTIONAL REPRESSOR CZRA"/>
    <property type="match status" value="1"/>
</dbReference>
<dbReference type="InterPro" id="IPR051011">
    <property type="entry name" value="Metal_resp_trans_reg"/>
</dbReference>
<dbReference type="InterPro" id="IPR036390">
    <property type="entry name" value="WH_DNA-bd_sf"/>
</dbReference>
<dbReference type="InterPro" id="IPR036388">
    <property type="entry name" value="WH-like_DNA-bd_sf"/>
</dbReference>
<protein>
    <submittedName>
        <fullName evidence="1">Helix-turn-helix domain-containing protein</fullName>
    </submittedName>
</protein>
<dbReference type="InterPro" id="IPR011991">
    <property type="entry name" value="ArsR-like_HTH"/>
</dbReference>